<evidence type="ECO:0000313" key="2">
    <source>
        <dbReference type="Proteomes" id="UP000008386"/>
    </source>
</evidence>
<protein>
    <recommendedName>
        <fullName evidence="3">KaiC-like domain-containing protein</fullName>
    </recommendedName>
</protein>
<dbReference type="HOGENOM" id="CLU_102063_1_0_2"/>
<organism evidence="1 2">
    <name type="scientific">Pyrococcus yayanosii (strain CH1 / JCM 16557)</name>
    <dbReference type="NCBI Taxonomy" id="529709"/>
    <lineage>
        <taxon>Archaea</taxon>
        <taxon>Methanobacteriati</taxon>
        <taxon>Methanobacteriota</taxon>
        <taxon>Thermococci</taxon>
        <taxon>Thermococcales</taxon>
        <taxon>Thermococcaceae</taxon>
        <taxon>Pyrococcus</taxon>
    </lineage>
</organism>
<name>F8AGE0_PYRYC</name>
<evidence type="ECO:0008006" key="3">
    <source>
        <dbReference type="Google" id="ProtNLM"/>
    </source>
</evidence>
<dbReference type="KEGG" id="pya:PYCH_14660"/>
<reference evidence="1 2" key="1">
    <citation type="journal article" date="2011" name="J. Bacteriol.">
        <title>Complete genome sequence of the obligate piezophilic hyperthermophilic archaeon Pyrococcus yayanosii CH1.</title>
        <authorList>
            <person name="Jun X."/>
            <person name="Lupeng L."/>
            <person name="Minjuan X."/>
            <person name="Oger P."/>
            <person name="Fengping W."/>
            <person name="Jebbar M."/>
            <person name="Xiang X."/>
        </authorList>
    </citation>
    <scope>NUCLEOTIDE SEQUENCE [LARGE SCALE GENOMIC DNA]</scope>
    <source>
        <strain evidence="2">CH1 / JCM 16557</strain>
    </source>
</reference>
<dbReference type="eggNOG" id="arCOG03792">
    <property type="taxonomic scope" value="Archaea"/>
</dbReference>
<dbReference type="EMBL" id="CP002779">
    <property type="protein sequence ID" value="AEH25136.1"/>
    <property type="molecule type" value="Genomic_DNA"/>
</dbReference>
<dbReference type="InterPro" id="IPR005489">
    <property type="entry name" value="DUF257"/>
</dbReference>
<keyword evidence="2" id="KW-1185">Reference proteome</keyword>
<dbReference type="Pfam" id="PF03192">
    <property type="entry name" value="DUF257"/>
    <property type="match status" value="1"/>
</dbReference>
<evidence type="ECO:0000313" key="1">
    <source>
        <dbReference type="EMBL" id="AEH25136.1"/>
    </source>
</evidence>
<proteinExistence type="predicted"/>
<dbReference type="Gene3D" id="3.40.50.11570">
    <property type="entry name" value="Protein of unknown function DUF257"/>
    <property type="match status" value="1"/>
</dbReference>
<dbReference type="AlphaFoldDB" id="F8AGE0"/>
<sequence length="220" mass="24974">MLNSIMEVMLSFYPGETVLVEYTSDSSPELLFYILLKSGKEVLVDDIADTFPEFYERLVAMGVDPEDIRGVKTIKIGGVREYGDVLGRVDLDKYALDFRYYSYVFSKIKGDFFLNPVLGMHKLLSLTTKEEAMRIVKNITSFVGNRRRIAYYFINVDSLEANQQEIVALLREVSTSIVRWARRKNLTLEVVKSANVGLEGISIEITPLEILGAPRRASQP</sequence>
<dbReference type="Proteomes" id="UP000008386">
    <property type="component" value="Chromosome"/>
</dbReference>
<accession>F8AGE0</accession>
<gene>
    <name evidence="1" type="ordered locus">PYCH_14660</name>
</gene>